<evidence type="ECO:0000256" key="1">
    <source>
        <dbReference type="SAM" id="MobiDB-lite"/>
    </source>
</evidence>
<name>A0ABU4MGH8_9ACTN</name>
<evidence type="ECO:0000313" key="3">
    <source>
        <dbReference type="Proteomes" id="UP001282474"/>
    </source>
</evidence>
<gene>
    <name evidence="2" type="ORF">PV383_05185</name>
</gene>
<protein>
    <submittedName>
        <fullName evidence="2">Uncharacterized protein</fullName>
    </submittedName>
</protein>
<keyword evidence="3" id="KW-1185">Reference proteome</keyword>
<evidence type="ECO:0000313" key="2">
    <source>
        <dbReference type="EMBL" id="MDX3036565.1"/>
    </source>
</evidence>
<dbReference type="Proteomes" id="UP001282474">
    <property type="component" value="Unassembled WGS sequence"/>
</dbReference>
<reference evidence="2 3" key="1">
    <citation type="journal article" date="2023" name="Microb. Genom.">
        <title>Mesoterricola silvestris gen. nov., sp. nov., Mesoterricola sediminis sp. nov., Geothrix oryzae sp. nov., Geothrix edaphica sp. nov., Geothrix rubra sp. nov., and Geothrix limicola sp. nov., six novel members of Acidobacteriota isolated from soils.</title>
        <authorList>
            <person name="Weisberg A.J."/>
            <person name="Pearce E."/>
            <person name="Kramer C.G."/>
            <person name="Chang J.H."/>
            <person name="Clarke C.R."/>
        </authorList>
    </citation>
    <scope>NUCLEOTIDE SEQUENCE [LARGE SCALE GENOMIC DNA]</scope>
    <source>
        <strain evidence="2 3">NE20-4-1</strain>
    </source>
</reference>
<organism evidence="2 3">
    <name type="scientific">Streptomyces caniscabiei</name>
    <dbReference type="NCBI Taxonomy" id="2746961"/>
    <lineage>
        <taxon>Bacteria</taxon>
        <taxon>Bacillati</taxon>
        <taxon>Actinomycetota</taxon>
        <taxon>Actinomycetes</taxon>
        <taxon>Kitasatosporales</taxon>
        <taxon>Streptomycetaceae</taxon>
        <taxon>Streptomyces</taxon>
    </lineage>
</organism>
<sequence length="54" mass="5908">MTNDGLREPVRVVAAMDGRDGHGHLRGHGPRSGDGPTTVTVMPLWVRFRTGARR</sequence>
<accession>A0ABU4MGH8</accession>
<dbReference type="RefSeq" id="WP_159040924.1">
    <property type="nucleotide sequence ID" value="NZ_JABXWF010000009.1"/>
</dbReference>
<comment type="caution">
    <text evidence="2">The sequence shown here is derived from an EMBL/GenBank/DDBJ whole genome shotgun (WGS) entry which is preliminary data.</text>
</comment>
<dbReference type="EMBL" id="JARAWJ010000003">
    <property type="protein sequence ID" value="MDX3036565.1"/>
    <property type="molecule type" value="Genomic_DNA"/>
</dbReference>
<feature type="region of interest" description="Disordered" evidence="1">
    <location>
        <begin position="17"/>
        <end position="38"/>
    </location>
</feature>
<proteinExistence type="predicted"/>